<organism evidence="2">
    <name type="scientific">Magallana gigas</name>
    <name type="common">Pacific oyster</name>
    <name type="synonym">Crassostrea gigas</name>
    <dbReference type="NCBI Taxonomy" id="29159"/>
    <lineage>
        <taxon>Eukaryota</taxon>
        <taxon>Metazoa</taxon>
        <taxon>Spiralia</taxon>
        <taxon>Lophotrochozoa</taxon>
        <taxon>Mollusca</taxon>
        <taxon>Bivalvia</taxon>
        <taxon>Autobranchia</taxon>
        <taxon>Pteriomorphia</taxon>
        <taxon>Ostreida</taxon>
        <taxon>Ostreoidea</taxon>
        <taxon>Ostreidae</taxon>
        <taxon>Magallana</taxon>
    </lineage>
</organism>
<dbReference type="AlphaFoldDB" id="K1QEH4"/>
<dbReference type="Pfam" id="PF08719">
    <property type="entry name" value="NADAR"/>
    <property type="match status" value="1"/>
</dbReference>
<dbReference type="InParanoid" id="K1QEH4"/>
<dbReference type="SUPFAM" id="SSF143990">
    <property type="entry name" value="YbiA-like"/>
    <property type="match status" value="1"/>
</dbReference>
<dbReference type="Gene3D" id="1.10.357.40">
    <property type="entry name" value="YbiA-like"/>
    <property type="match status" value="1"/>
</dbReference>
<name>K1QEH4_MAGGI</name>
<reference evidence="2" key="1">
    <citation type="journal article" date="2012" name="Nature">
        <title>The oyster genome reveals stress adaptation and complexity of shell formation.</title>
        <authorList>
            <person name="Zhang G."/>
            <person name="Fang X."/>
            <person name="Guo X."/>
            <person name="Li L."/>
            <person name="Luo R."/>
            <person name="Xu F."/>
            <person name="Yang P."/>
            <person name="Zhang L."/>
            <person name="Wang X."/>
            <person name="Qi H."/>
            <person name="Xiong Z."/>
            <person name="Que H."/>
            <person name="Xie Y."/>
            <person name="Holland P.W."/>
            <person name="Paps J."/>
            <person name="Zhu Y."/>
            <person name="Wu F."/>
            <person name="Chen Y."/>
            <person name="Wang J."/>
            <person name="Peng C."/>
            <person name="Meng J."/>
            <person name="Yang L."/>
            <person name="Liu J."/>
            <person name="Wen B."/>
            <person name="Zhang N."/>
            <person name="Huang Z."/>
            <person name="Zhu Q."/>
            <person name="Feng Y."/>
            <person name="Mount A."/>
            <person name="Hedgecock D."/>
            <person name="Xu Z."/>
            <person name="Liu Y."/>
            <person name="Domazet-Loso T."/>
            <person name="Du Y."/>
            <person name="Sun X."/>
            <person name="Zhang S."/>
            <person name="Liu B."/>
            <person name="Cheng P."/>
            <person name="Jiang X."/>
            <person name="Li J."/>
            <person name="Fan D."/>
            <person name="Wang W."/>
            <person name="Fu W."/>
            <person name="Wang T."/>
            <person name="Wang B."/>
            <person name="Zhang J."/>
            <person name="Peng Z."/>
            <person name="Li Y."/>
            <person name="Li N."/>
            <person name="Wang J."/>
            <person name="Chen M."/>
            <person name="He Y."/>
            <person name="Tan F."/>
            <person name="Song X."/>
            <person name="Zheng Q."/>
            <person name="Huang R."/>
            <person name="Yang H."/>
            <person name="Du X."/>
            <person name="Chen L."/>
            <person name="Yang M."/>
            <person name="Gaffney P.M."/>
            <person name="Wang S."/>
            <person name="Luo L."/>
            <person name="She Z."/>
            <person name="Ming Y."/>
            <person name="Huang W."/>
            <person name="Zhang S."/>
            <person name="Huang B."/>
            <person name="Zhang Y."/>
            <person name="Qu T."/>
            <person name="Ni P."/>
            <person name="Miao G."/>
            <person name="Wang J."/>
            <person name="Wang Q."/>
            <person name="Steinberg C.E."/>
            <person name="Wang H."/>
            <person name="Li N."/>
            <person name="Qian L."/>
            <person name="Zhang G."/>
            <person name="Li Y."/>
            <person name="Yang H."/>
            <person name="Liu X."/>
            <person name="Wang J."/>
            <person name="Yin Y."/>
            <person name="Wang J."/>
        </authorList>
    </citation>
    <scope>NUCLEOTIDE SEQUENCE [LARGE SCALE GENOMIC DNA]</scope>
    <source>
        <strain evidence="2">05x7-T-G4-1.051#20</strain>
    </source>
</reference>
<dbReference type="HOGENOM" id="CLU_1541631_0_0_1"/>
<evidence type="ECO:0000313" key="2">
    <source>
        <dbReference type="EMBL" id="EKC32328.1"/>
    </source>
</evidence>
<dbReference type="CDD" id="cd15457">
    <property type="entry name" value="NADAR"/>
    <property type="match status" value="1"/>
</dbReference>
<gene>
    <name evidence="2" type="ORF">CGI_10022262</name>
</gene>
<dbReference type="InterPro" id="IPR037238">
    <property type="entry name" value="YbiA-like_sf"/>
</dbReference>
<dbReference type="InterPro" id="IPR012816">
    <property type="entry name" value="NADAR"/>
</dbReference>
<protein>
    <submittedName>
        <fullName evidence="2">Uncharacterized protein</fullName>
    </submittedName>
</protein>
<evidence type="ECO:0000256" key="1">
    <source>
        <dbReference type="SAM" id="MobiDB-lite"/>
    </source>
</evidence>
<accession>K1QEH4</accession>
<sequence>MDEILCAKIDQLKEMKDLLSSSKPNTLFAHSVYDLYWGTGLDTEQTKHTDPVSWPGQNMFGKLIQRLAEKHRGNRSTNKPRSVSLHRAAKTKQQGGTYKRRSGGMAPPFEPRRRKINSSPLFSHPASRMVNLQARLHSGEKLRRQQEKQIAVPRTIIHGMGGLRTGEGVGTERP</sequence>
<dbReference type="EMBL" id="JH817293">
    <property type="protein sequence ID" value="EKC32328.1"/>
    <property type="molecule type" value="Genomic_DNA"/>
</dbReference>
<proteinExistence type="predicted"/>
<feature type="region of interest" description="Disordered" evidence="1">
    <location>
        <begin position="71"/>
        <end position="123"/>
    </location>
</feature>